<comment type="similarity">
    <text evidence="2">Belongs to the ADIPOR family.</text>
</comment>
<evidence type="ECO:0000256" key="4">
    <source>
        <dbReference type="ARBA" id="ARBA00022989"/>
    </source>
</evidence>
<feature type="binding site" evidence="6">
    <location>
        <position position="118"/>
    </location>
    <ligand>
        <name>Zn(2+)</name>
        <dbReference type="ChEBI" id="CHEBI:29105"/>
    </ligand>
</feature>
<gene>
    <name evidence="8" type="ORF">M409DRAFT_30350</name>
</gene>
<dbReference type="EMBL" id="ML993641">
    <property type="protein sequence ID" value="KAF2159211.1"/>
    <property type="molecule type" value="Genomic_DNA"/>
</dbReference>
<dbReference type="GO" id="GO:0038023">
    <property type="term" value="F:signaling receptor activity"/>
    <property type="evidence" value="ECO:0007669"/>
    <property type="project" value="TreeGrafter"/>
</dbReference>
<feature type="transmembrane region" description="Helical" evidence="7">
    <location>
        <begin position="102"/>
        <end position="121"/>
    </location>
</feature>
<accession>A0A6A6BWL8</accession>
<dbReference type="RefSeq" id="XP_033660100.1">
    <property type="nucleotide sequence ID" value="XM_033809883.1"/>
</dbReference>
<reference evidence="8" key="1">
    <citation type="journal article" date="2020" name="Stud. Mycol.">
        <title>101 Dothideomycetes genomes: a test case for predicting lifestyles and emergence of pathogens.</title>
        <authorList>
            <person name="Haridas S."/>
            <person name="Albert R."/>
            <person name="Binder M."/>
            <person name="Bloem J."/>
            <person name="Labutti K."/>
            <person name="Salamov A."/>
            <person name="Andreopoulos B."/>
            <person name="Baker S."/>
            <person name="Barry K."/>
            <person name="Bills G."/>
            <person name="Bluhm B."/>
            <person name="Cannon C."/>
            <person name="Castanera R."/>
            <person name="Culley D."/>
            <person name="Daum C."/>
            <person name="Ezra D."/>
            <person name="Gonzalez J."/>
            <person name="Henrissat B."/>
            <person name="Kuo A."/>
            <person name="Liang C."/>
            <person name="Lipzen A."/>
            <person name="Lutzoni F."/>
            <person name="Magnuson J."/>
            <person name="Mondo S."/>
            <person name="Nolan M."/>
            <person name="Ohm R."/>
            <person name="Pangilinan J."/>
            <person name="Park H.-J."/>
            <person name="Ramirez L."/>
            <person name="Alfaro M."/>
            <person name="Sun H."/>
            <person name="Tritt A."/>
            <person name="Yoshinaga Y."/>
            <person name="Zwiers L.-H."/>
            <person name="Turgeon B."/>
            <person name="Goodwin S."/>
            <person name="Spatafora J."/>
            <person name="Crous P."/>
            <person name="Grigoriev I."/>
        </authorList>
    </citation>
    <scope>NUCLEOTIDE SEQUENCE</scope>
    <source>
        <strain evidence="8">ATCC 36951</strain>
    </source>
</reference>
<dbReference type="PANTHER" id="PTHR20855:SF52">
    <property type="entry name" value="ADIPONECTIN RECEPTOR PROTEIN"/>
    <property type="match status" value="1"/>
</dbReference>
<dbReference type="GO" id="GO:0016020">
    <property type="term" value="C:membrane"/>
    <property type="evidence" value="ECO:0007669"/>
    <property type="project" value="UniProtKB-SubCell"/>
</dbReference>
<keyword evidence="9" id="KW-1185">Reference proteome</keyword>
<dbReference type="GO" id="GO:0006882">
    <property type="term" value="P:intracellular zinc ion homeostasis"/>
    <property type="evidence" value="ECO:0007669"/>
    <property type="project" value="TreeGrafter"/>
</dbReference>
<feature type="binding site" evidence="6">
    <location>
        <position position="268"/>
    </location>
    <ligand>
        <name>Zn(2+)</name>
        <dbReference type="ChEBI" id="CHEBI:29105"/>
    </ligand>
</feature>
<dbReference type="GeneID" id="54563155"/>
<feature type="transmembrane region" description="Helical" evidence="7">
    <location>
        <begin position="133"/>
        <end position="151"/>
    </location>
</feature>
<dbReference type="OrthoDB" id="529367at2759"/>
<evidence type="ECO:0000256" key="2">
    <source>
        <dbReference type="ARBA" id="ARBA00007018"/>
    </source>
</evidence>
<evidence type="ECO:0000256" key="1">
    <source>
        <dbReference type="ARBA" id="ARBA00004141"/>
    </source>
</evidence>
<protein>
    <recommendedName>
        <fullName evidence="10">MPR-typeG-protein-coupled receptor</fullName>
    </recommendedName>
</protein>
<proteinExistence type="inferred from homology"/>
<keyword evidence="4 7" id="KW-1133">Transmembrane helix</keyword>
<sequence length="296" mass="33365">MGKDLSPRAAVPTKSLRRHLLFYHEIPSWQRDNEYLLSGYRPTSGSWLLSFKSVFAWHNESVNIHSHAIGSALFAYLPWHFYTNTYRTVDDTEPVDALLVSMYLLGVAVCFACSACCHIIWNLSAPAASFGNRLDFCGILLLMWGASLPSIHLAFDCDPVLKYWHWGLVSISACGCITFTLHPRFLGPSFRKYRALLYTCFGLSAITFVSHGILKYGFDIQRKRLAIEWMALMGLLNIVGAIVYASRLPERWFPYRFDFVGASHQIFHVLVLAAGLAHYKALACGLGEVRRNGSLC</sequence>
<evidence type="ECO:0008006" key="10">
    <source>
        <dbReference type="Google" id="ProtNLM"/>
    </source>
</evidence>
<keyword evidence="3 7" id="KW-0812">Transmembrane</keyword>
<evidence type="ECO:0000256" key="6">
    <source>
        <dbReference type="PIRSR" id="PIRSR604254-1"/>
    </source>
</evidence>
<comment type="subcellular location">
    <subcellularLocation>
        <location evidence="1">Membrane</location>
        <topology evidence="1">Multi-pass membrane protein</topology>
    </subcellularLocation>
</comment>
<dbReference type="Proteomes" id="UP000799537">
    <property type="component" value="Unassembled WGS sequence"/>
</dbReference>
<organism evidence="8 9">
    <name type="scientific">Zasmidium cellare ATCC 36951</name>
    <dbReference type="NCBI Taxonomy" id="1080233"/>
    <lineage>
        <taxon>Eukaryota</taxon>
        <taxon>Fungi</taxon>
        <taxon>Dikarya</taxon>
        <taxon>Ascomycota</taxon>
        <taxon>Pezizomycotina</taxon>
        <taxon>Dothideomycetes</taxon>
        <taxon>Dothideomycetidae</taxon>
        <taxon>Mycosphaerellales</taxon>
        <taxon>Mycosphaerellaceae</taxon>
        <taxon>Zasmidium</taxon>
    </lineage>
</organism>
<dbReference type="Pfam" id="PF03006">
    <property type="entry name" value="HlyIII"/>
    <property type="match status" value="1"/>
</dbReference>
<evidence type="ECO:0000256" key="5">
    <source>
        <dbReference type="ARBA" id="ARBA00023136"/>
    </source>
</evidence>
<dbReference type="InterPro" id="IPR004254">
    <property type="entry name" value="AdipoR/HlyIII-related"/>
</dbReference>
<feature type="transmembrane region" description="Helical" evidence="7">
    <location>
        <begin position="195"/>
        <end position="214"/>
    </location>
</feature>
<evidence type="ECO:0000256" key="7">
    <source>
        <dbReference type="SAM" id="Phobius"/>
    </source>
</evidence>
<feature type="binding site" evidence="6">
    <location>
        <position position="264"/>
    </location>
    <ligand>
        <name>Zn(2+)</name>
        <dbReference type="ChEBI" id="CHEBI:29105"/>
    </ligand>
</feature>
<dbReference type="GO" id="GO:0046872">
    <property type="term" value="F:metal ion binding"/>
    <property type="evidence" value="ECO:0007669"/>
    <property type="project" value="UniProtKB-KW"/>
</dbReference>
<name>A0A6A6BWL8_ZASCE</name>
<dbReference type="PANTHER" id="PTHR20855">
    <property type="entry name" value="ADIPOR/PROGESTIN RECEPTOR-RELATED"/>
    <property type="match status" value="1"/>
</dbReference>
<keyword evidence="6" id="KW-0862">Zinc</keyword>
<evidence type="ECO:0000313" key="9">
    <source>
        <dbReference type="Proteomes" id="UP000799537"/>
    </source>
</evidence>
<evidence type="ECO:0000256" key="3">
    <source>
        <dbReference type="ARBA" id="ARBA00022692"/>
    </source>
</evidence>
<keyword evidence="6" id="KW-0479">Metal-binding</keyword>
<feature type="transmembrane region" description="Helical" evidence="7">
    <location>
        <begin position="226"/>
        <end position="246"/>
    </location>
</feature>
<feature type="transmembrane region" description="Helical" evidence="7">
    <location>
        <begin position="163"/>
        <end position="183"/>
    </location>
</feature>
<evidence type="ECO:0000313" key="8">
    <source>
        <dbReference type="EMBL" id="KAF2159211.1"/>
    </source>
</evidence>
<dbReference type="AlphaFoldDB" id="A0A6A6BWL8"/>
<keyword evidence="5 7" id="KW-0472">Membrane</keyword>